<dbReference type="OrthoDB" id="447173at2759"/>
<dbReference type="SUPFAM" id="SSF51197">
    <property type="entry name" value="Clavaminate synthase-like"/>
    <property type="match status" value="1"/>
</dbReference>
<dbReference type="EMBL" id="CAMXCT010000224">
    <property type="protein sequence ID" value="CAI3975799.1"/>
    <property type="molecule type" value="Genomic_DNA"/>
</dbReference>
<proteinExistence type="predicted"/>
<evidence type="ECO:0000256" key="1">
    <source>
        <dbReference type="SAM" id="MobiDB-lite"/>
    </source>
</evidence>
<dbReference type="AlphaFoldDB" id="A0A9P1FG66"/>
<evidence type="ECO:0000259" key="2">
    <source>
        <dbReference type="Pfam" id="PF13532"/>
    </source>
</evidence>
<feature type="compositionally biased region" description="Basic and acidic residues" evidence="1">
    <location>
        <begin position="14"/>
        <end position="24"/>
    </location>
</feature>
<dbReference type="PANTHER" id="PTHR42256:SF1">
    <property type="entry name" value="FE2OG DIOXYGENASE DOMAIN-CONTAINING PROTEIN"/>
    <property type="match status" value="1"/>
</dbReference>
<evidence type="ECO:0000313" key="3">
    <source>
        <dbReference type="EMBL" id="CAI3975799.1"/>
    </source>
</evidence>
<dbReference type="EMBL" id="CAMXCT020000224">
    <property type="protein sequence ID" value="CAL1129174.1"/>
    <property type="molecule type" value="Genomic_DNA"/>
</dbReference>
<feature type="domain" description="Alpha-ketoglutarate-dependent dioxygenase AlkB-like" evidence="2">
    <location>
        <begin position="116"/>
        <end position="260"/>
    </location>
</feature>
<evidence type="ECO:0000313" key="4">
    <source>
        <dbReference type="EMBL" id="CAL4763111.1"/>
    </source>
</evidence>
<feature type="region of interest" description="Disordered" evidence="1">
    <location>
        <begin position="1"/>
        <end position="24"/>
    </location>
</feature>
<gene>
    <name evidence="3" type="ORF">C1SCF055_LOCUS4077</name>
</gene>
<keyword evidence="5" id="KW-1185">Reference proteome</keyword>
<organism evidence="3">
    <name type="scientific">Cladocopium goreaui</name>
    <dbReference type="NCBI Taxonomy" id="2562237"/>
    <lineage>
        <taxon>Eukaryota</taxon>
        <taxon>Sar</taxon>
        <taxon>Alveolata</taxon>
        <taxon>Dinophyceae</taxon>
        <taxon>Suessiales</taxon>
        <taxon>Symbiodiniaceae</taxon>
        <taxon>Cladocopium</taxon>
    </lineage>
</organism>
<evidence type="ECO:0000313" key="5">
    <source>
        <dbReference type="Proteomes" id="UP001152797"/>
    </source>
</evidence>
<dbReference type="Pfam" id="PF13532">
    <property type="entry name" value="2OG-FeII_Oxy_2"/>
    <property type="match status" value="1"/>
</dbReference>
<reference evidence="3" key="1">
    <citation type="submission" date="2022-10" db="EMBL/GenBank/DDBJ databases">
        <authorList>
            <person name="Chen Y."/>
            <person name="Dougan E. K."/>
            <person name="Chan C."/>
            <person name="Rhodes N."/>
            <person name="Thang M."/>
        </authorList>
    </citation>
    <scope>NUCLEOTIDE SEQUENCE</scope>
</reference>
<reference evidence="4 5" key="2">
    <citation type="submission" date="2024-05" db="EMBL/GenBank/DDBJ databases">
        <authorList>
            <person name="Chen Y."/>
            <person name="Shah S."/>
            <person name="Dougan E. K."/>
            <person name="Thang M."/>
            <person name="Chan C."/>
        </authorList>
    </citation>
    <scope>NUCLEOTIDE SEQUENCE [LARGE SCALE GENOMIC DNA]</scope>
</reference>
<dbReference type="PANTHER" id="PTHR42256">
    <property type="entry name" value="OXOGLUTARATE/IRON-DEPENDENT DIOXYGENASE"/>
    <property type="match status" value="1"/>
</dbReference>
<dbReference type="InterPro" id="IPR037151">
    <property type="entry name" value="AlkB-like_sf"/>
</dbReference>
<dbReference type="Gene3D" id="2.60.120.590">
    <property type="entry name" value="Alpha-ketoglutarate-dependent dioxygenase AlkB-like"/>
    <property type="match status" value="1"/>
</dbReference>
<dbReference type="InterPro" id="IPR027450">
    <property type="entry name" value="AlkB-like"/>
</dbReference>
<accession>A0A9P1FG66</accession>
<name>A0A9P1FG66_9DINO</name>
<comment type="caution">
    <text evidence="3">The sequence shown here is derived from an EMBL/GenBank/DDBJ whole genome shotgun (WGS) entry which is preliminary data.</text>
</comment>
<dbReference type="Proteomes" id="UP001152797">
    <property type="component" value="Unassembled WGS sequence"/>
</dbReference>
<protein>
    <submittedName>
        <fullName evidence="4">Dynein axonemal heavy chain 1 (Axonemal beta dynein heavy chain 1) (Ciliary dynein heavy chain 1) (Heat shock regulated protein 1) (HSRF-1) (HDHC7)</fullName>
    </submittedName>
</protein>
<dbReference type="EMBL" id="CAMXCT030000224">
    <property type="protein sequence ID" value="CAL4763111.1"/>
    <property type="molecule type" value="Genomic_DNA"/>
</dbReference>
<sequence length="979" mass="110507">MSCGEQGAAPEAEVVPKDGKEGSKEGCNCCGAKEVVPDRIFAEREQKYCQDCWNAWDRCGWWQPSIRVSTRPPLLGPDGLPCIHAEDAFFLPGFLCSNEDVSVLERLRNELAEEGKEFTDWHGARHLAHHFDSGRQAELPAEHRLRAQLVKRMEEAFGVRANAVRVNYYRNNKDYKPMHYDRGSDENGVPQLTIGASFGATRELTLMHVKSGVTMSFPQRNGDVFAFTPELNEVFMHGVPHVMPNSPAAKEEEDAGRLSLIIWAAKVTAFDARERGDWQLLGQSSEQKNVAKEWAQRGILSEVVKPHRRQEVDSCKMGPSDLGTCSSTLRKSASATSFSLSERLRAKAQKAEPQTPRKIVQDVEPKVIEVYSHKPGDRPRKVTVERRRKWFEALDVVALLEERNCNFSPNWDRDFWLQLDDFNNVEFDIRTPEQWLELTKQPDGSFLPLQAKAMRFHETKGSVWEDCTVEGLKDLEDGKGTKDFLVRWSSSGAEAELEPVGRLRIVVQGEDPEVYADRILFAFEALQKAQARIRLNFFVDNMPVDGLQTLDDDQVTRVLDLSRNSAALREVPDSFCSVLVREANLDFARTMNKIVLIADPQVQKPPGYRYQQGPGQLADLSSLLDDIDIDDLEDAGENPFERDVPWFSLWPVPEYCFTDAFSSFCFASLYIRPEVVSSLGEVCQENLNLMASCIYANRFTRLMKPEQFRQIERSAITTMAHKIREQWVVNIQKVILNNFRDVGKGWFSIHETNQDTYRQGKLKKLLAVVKNMMQDSLEFFTLDSVDDYCHGLEELCPEAVLVKDLNQVQSQFVERPRPKAAKRGGSLQLIPPGRPGAAFYGGDRDDDSVDLLPGSALFLLEIKISEEKAFVYSTSSEAAIDMCAEILDMGMMSLGDIPQVEPQIVPQLFKTVVVKQVLNTVDVNTPRDEGAPVPFVKARKATMMANLKKVGELTILTTDAAAFSWAPWHFPTVVSTHPE</sequence>